<evidence type="ECO:0000313" key="1">
    <source>
        <dbReference type="EMBL" id="OJX57327.1"/>
    </source>
</evidence>
<proteinExistence type="predicted"/>
<protein>
    <recommendedName>
        <fullName evidence="3">rRNA methyltransferase</fullName>
    </recommendedName>
</protein>
<dbReference type="STRING" id="1895771.BGO89_08860"/>
<dbReference type="Gene3D" id="3.40.50.150">
    <property type="entry name" value="Vaccinia Virus protein VP39"/>
    <property type="match status" value="1"/>
</dbReference>
<accession>A0A1M3KY58</accession>
<dbReference type="InterPro" id="IPR010719">
    <property type="entry name" value="MnmM_MeTrfase"/>
</dbReference>
<dbReference type="AlphaFoldDB" id="A0A1M3KY58"/>
<gene>
    <name evidence="1" type="ORF">BGO89_08860</name>
</gene>
<dbReference type="PANTHER" id="PTHR35276:SF1">
    <property type="entry name" value="TRNA (MNM(5)S(2)U34)-METHYLTRANSFERASE, CHLOROPLASTIC"/>
    <property type="match status" value="1"/>
</dbReference>
<evidence type="ECO:0000313" key="2">
    <source>
        <dbReference type="Proteomes" id="UP000184233"/>
    </source>
</evidence>
<sequence length="195" mass="21048">MFDNAVSYVHALLRTHLRGGDIVVDATAGNGWDAAVMASCIGTGTLYCFDVQQTALDVTAVRLPGLPVDARLVLAGHETMREHVDASHRGQVRAVTFNLGYLPGGDKEITTMADTTRAALDAALALLADDGVLTVVCYRHQEGERELDMCRAMFSSWEQSGVTCIETSFINQQGKPPVVFVAAKKPAAPMRLDQR</sequence>
<evidence type="ECO:0008006" key="3">
    <source>
        <dbReference type="Google" id="ProtNLM"/>
    </source>
</evidence>
<dbReference type="EMBL" id="MKVH01000024">
    <property type="protein sequence ID" value="OJX57327.1"/>
    <property type="molecule type" value="Genomic_DNA"/>
</dbReference>
<dbReference type="Proteomes" id="UP000184233">
    <property type="component" value="Unassembled WGS sequence"/>
</dbReference>
<name>A0A1M3KY58_9BACT</name>
<dbReference type="SUPFAM" id="SSF53335">
    <property type="entry name" value="S-adenosyl-L-methionine-dependent methyltransferases"/>
    <property type="match status" value="1"/>
</dbReference>
<dbReference type="PANTHER" id="PTHR35276">
    <property type="entry name" value="S-ADENOSYL-L-METHIONINE-DEPENDENT METHYLTRANSFERASES SUPERFAMILY PROTEIN"/>
    <property type="match status" value="1"/>
</dbReference>
<organism evidence="1 2">
    <name type="scientific">Candidatus Kapaibacterium thiocyanatum</name>
    <dbReference type="NCBI Taxonomy" id="1895771"/>
    <lineage>
        <taxon>Bacteria</taxon>
        <taxon>Pseudomonadati</taxon>
        <taxon>Candidatus Kapaibacteriota</taxon>
        <taxon>Candidatus Kapaibacteriia</taxon>
        <taxon>Candidatus Kapaibacteriales</taxon>
        <taxon>Candidatus Kapaibacteriaceae</taxon>
        <taxon>Candidatus Kapaibacterium</taxon>
    </lineage>
</organism>
<reference evidence="1 2" key="1">
    <citation type="submission" date="2016-09" db="EMBL/GenBank/DDBJ databases">
        <title>Genome-resolved meta-omics ties microbial dynamics to process performance in biotechnology for thiocyanate degradation.</title>
        <authorList>
            <person name="Kantor R.S."/>
            <person name="Huddy R.J."/>
            <person name="Iyer R."/>
            <person name="Thomas B.C."/>
            <person name="Brown C.T."/>
            <person name="Anantharaman K."/>
            <person name="Tringe S."/>
            <person name="Hettich R.L."/>
            <person name="Harrison S.T."/>
            <person name="Banfield J.F."/>
        </authorList>
    </citation>
    <scope>NUCLEOTIDE SEQUENCE [LARGE SCALE GENOMIC DNA]</scope>
    <source>
        <strain evidence="1">59-99</strain>
    </source>
</reference>
<dbReference type="Pfam" id="PF06962">
    <property type="entry name" value="rRNA_methylase"/>
    <property type="match status" value="1"/>
</dbReference>
<dbReference type="InterPro" id="IPR029063">
    <property type="entry name" value="SAM-dependent_MTases_sf"/>
</dbReference>
<comment type="caution">
    <text evidence="1">The sequence shown here is derived from an EMBL/GenBank/DDBJ whole genome shotgun (WGS) entry which is preliminary data.</text>
</comment>